<dbReference type="EMBL" id="KL368087">
    <property type="protein sequence ID" value="KFD59357.1"/>
    <property type="molecule type" value="Genomic_DNA"/>
</dbReference>
<dbReference type="AlphaFoldDB" id="A0A085LYJ5"/>
<organism evidence="1 3">
    <name type="scientific">Trichuris suis</name>
    <name type="common">pig whipworm</name>
    <dbReference type="NCBI Taxonomy" id="68888"/>
    <lineage>
        <taxon>Eukaryota</taxon>
        <taxon>Metazoa</taxon>
        <taxon>Ecdysozoa</taxon>
        <taxon>Nematoda</taxon>
        <taxon>Enoplea</taxon>
        <taxon>Dorylaimia</taxon>
        <taxon>Trichinellida</taxon>
        <taxon>Trichuridae</taxon>
        <taxon>Trichuris</taxon>
    </lineage>
</organism>
<protein>
    <submittedName>
        <fullName evidence="1">Uncharacterized protein</fullName>
    </submittedName>
</protein>
<reference evidence="1 3" key="1">
    <citation type="journal article" date="2014" name="Nat. Genet.">
        <title>Genome and transcriptome of the porcine whipworm Trichuris suis.</title>
        <authorList>
            <person name="Jex A.R."/>
            <person name="Nejsum P."/>
            <person name="Schwarz E.M."/>
            <person name="Hu L."/>
            <person name="Young N.D."/>
            <person name="Hall R.S."/>
            <person name="Korhonen P.K."/>
            <person name="Liao S."/>
            <person name="Thamsborg S."/>
            <person name="Xia J."/>
            <person name="Xu P."/>
            <person name="Wang S."/>
            <person name="Scheerlinck J.P."/>
            <person name="Hofmann A."/>
            <person name="Sternberg P.W."/>
            <person name="Wang J."/>
            <person name="Gasser R.B."/>
        </authorList>
    </citation>
    <scope>NUCLEOTIDE SEQUENCE [LARGE SCALE GENOMIC DNA]</scope>
    <source>
        <strain evidence="2">DCEP-RM93F</strain>
        <strain evidence="1">DCEP-RM93M</strain>
    </source>
</reference>
<dbReference type="Proteomes" id="UP000030758">
    <property type="component" value="Unassembled WGS sequence"/>
</dbReference>
<evidence type="ECO:0000313" key="3">
    <source>
        <dbReference type="Proteomes" id="UP000030764"/>
    </source>
</evidence>
<gene>
    <name evidence="1" type="ORF">M513_09134</name>
    <name evidence="2" type="ORF">M514_09134</name>
</gene>
<accession>A0A085LYJ5</accession>
<evidence type="ECO:0000313" key="2">
    <source>
        <dbReference type="EMBL" id="KFD59357.1"/>
    </source>
</evidence>
<sequence length="67" mass="7623">MDYETKPYWKEDGTVGYVTRQLAPCREDCGGQPVSRWLGIDRPRMPKVKGAVNKSTYIVLGMLFSLI</sequence>
<proteinExistence type="predicted"/>
<dbReference type="Proteomes" id="UP000030764">
    <property type="component" value="Unassembled WGS sequence"/>
</dbReference>
<evidence type="ECO:0000313" key="1">
    <source>
        <dbReference type="EMBL" id="KFD50041.1"/>
    </source>
</evidence>
<keyword evidence="3" id="KW-1185">Reference proteome</keyword>
<dbReference type="EMBL" id="KL363260">
    <property type="protein sequence ID" value="KFD50041.1"/>
    <property type="molecule type" value="Genomic_DNA"/>
</dbReference>
<name>A0A085LYJ5_9BILA</name>